<feature type="region of interest" description="Disordered" evidence="1">
    <location>
        <begin position="300"/>
        <end position="430"/>
    </location>
</feature>
<feature type="compositionally biased region" description="Polar residues" evidence="1">
    <location>
        <begin position="302"/>
        <end position="311"/>
    </location>
</feature>
<dbReference type="OrthoDB" id="3358078at2759"/>
<dbReference type="Proteomes" id="UP000294933">
    <property type="component" value="Unassembled WGS sequence"/>
</dbReference>
<feature type="compositionally biased region" description="Polar residues" evidence="1">
    <location>
        <begin position="895"/>
        <end position="913"/>
    </location>
</feature>
<keyword evidence="3" id="KW-1185">Reference proteome</keyword>
<feature type="compositionally biased region" description="Basic and acidic residues" evidence="1">
    <location>
        <begin position="775"/>
        <end position="788"/>
    </location>
</feature>
<protein>
    <submittedName>
        <fullName evidence="2">Uncharacterized protein</fullName>
    </submittedName>
</protein>
<feature type="compositionally biased region" description="Low complexity" evidence="1">
    <location>
        <begin position="41"/>
        <end position="67"/>
    </location>
</feature>
<proteinExistence type="predicted"/>
<feature type="compositionally biased region" description="Acidic residues" evidence="1">
    <location>
        <begin position="102"/>
        <end position="111"/>
    </location>
</feature>
<gene>
    <name evidence="2" type="ORF">BD410DRAFT_787483</name>
</gene>
<sequence length="1066" mass="114587">MTPRPSLASSKPRPSSAIFIGSVPNQSSPQLPDLPEPPDSPTTSSGLPSPPATNSTGSGSTGDASTNIGSVRRPLSSHTLNMQNGDGSSSSSSQSKTKGSSEDEGADENEEDHTAKLSDDRRRLLSSPRVSENASTLLRVKSLTQRNRAVLDKLTSISSGSRLSTPSPSRHVRSPAPPSSASASSSTSSSRLAPSSVRLPRPASSSGMSGSETEREPISATGYESDDQSVTPQSTFTAPSPPRLRRISAPASPARHLALARVSEDGRDTSPPPTAARRKRVTMTEGVGAADIAAAALEAVANSRQSPTNMTGRRRQPLPREFRDEHGGVENFADEPSTPHRTLSPGVHVGRSSPSPRSHTSALNESPTSPRLKRFSTVREMTRRHQTRWLSQDLASNPDDGDSIQDVERRQTRRAGSTESPFGPGGRSVVSESLRAAGLARRRDSNDDVFNGETGLQVARRIRLSGGLGTRPSIADNYRDDHGGSSIHSGSLSLEPRTPANASQSTQRLLNRNTQSVMSSRPSTSMAAYNEEPRTAPPQLRSQRSAFPISERDRQALVPYDSSSRPSSQAQNALPDRTYASPSTVGRRSTMTPFSLNSSTSTSEHTRLMLESLGMFESQLARLPSMGTTTTLTVPELFRSAQNIVHSANTLNTLLRTGTSHALEEQIEAEVGDAQDQMDPADIWRNVGGEYRESLRVSDELVRTMTSFLLGIGKLLRDTTNGTSQHARGSSLDENAARRGSPDVIPPRDGRTSAEGTRVSNGSGGGLRRSWQPPPRDRDREEDREGVGRRAPSRTEAFSGRPQSSLDRARDRDLRRDSDAASSAQRNASRPSCPSRGSREKELPLAPTPNVTPSPSIETFREHDYEPSPTPAVRNQGIERRRTVQTVSVPPPLQTLPSESLLQRSISASTSGKSVRHSKVSTASNATVRATSIFPSIATSNPTTAVTQASASASPEKRPFPLRADTTGSVSRASGRALAGLQKQYERDGRKRTISSTSNMEENLVVASPITRSGSETERPPESSRRTINRVRVSLDGPGPSNIPSRSPPTEKKDRRRTVTDIFSRG</sequence>
<feature type="compositionally biased region" description="Basic and acidic residues" evidence="1">
    <location>
        <begin position="735"/>
        <end position="752"/>
    </location>
</feature>
<feature type="compositionally biased region" description="Polar residues" evidence="1">
    <location>
        <begin position="561"/>
        <end position="572"/>
    </location>
</feature>
<feature type="compositionally biased region" description="Basic and acidic residues" evidence="1">
    <location>
        <begin position="1049"/>
        <end position="1059"/>
    </location>
</feature>
<feature type="compositionally biased region" description="Polar residues" evidence="1">
    <location>
        <begin position="580"/>
        <end position="603"/>
    </location>
</feature>
<feature type="compositionally biased region" description="Polar residues" evidence="1">
    <location>
        <begin position="352"/>
        <end position="369"/>
    </location>
</feature>
<feature type="compositionally biased region" description="Polar residues" evidence="1">
    <location>
        <begin position="128"/>
        <end position="147"/>
    </location>
</feature>
<feature type="compositionally biased region" description="Polar residues" evidence="1">
    <location>
        <begin position="920"/>
        <end position="948"/>
    </location>
</feature>
<dbReference type="AlphaFoldDB" id="A0A4Y7Q7S0"/>
<feature type="compositionally biased region" description="Basic and acidic residues" evidence="1">
    <location>
        <begin position="318"/>
        <end position="328"/>
    </location>
</feature>
<name>A0A4Y7Q7S0_9AGAM</name>
<feature type="compositionally biased region" description="Low complexity" evidence="1">
    <location>
        <begin position="820"/>
        <end position="832"/>
    </location>
</feature>
<feature type="compositionally biased region" description="Basic and acidic residues" evidence="1">
    <location>
        <begin position="112"/>
        <end position="123"/>
    </location>
</feature>
<feature type="compositionally biased region" description="Low complexity" evidence="1">
    <location>
        <begin position="87"/>
        <end position="98"/>
    </location>
</feature>
<evidence type="ECO:0000313" key="3">
    <source>
        <dbReference type="Proteomes" id="UP000294933"/>
    </source>
</evidence>
<feature type="compositionally biased region" description="Basic residues" evidence="1">
    <location>
        <begin position="371"/>
        <end position="387"/>
    </location>
</feature>
<feature type="compositionally biased region" description="Basic and acidic residues" evidence="1">
    <location>
        <begin position="1015"/>
        <end position="1025"/>
    </location>
</feature>
<organism evidence="2 3">
    <name type="scientific">Rickenella mellea</name>
    <dbReference type="NCBI Taxonomy" id="50990"/>
    <lineage>
        <taxon>Eukaryota</taxon>
        <taxon>Fungi</taxon>
        <taxon>Dikarya</taxon>
        <taxon>Basidiomycota</taxon>
        <taxon>Agaricomycotina</taxon>
        <taxon>Agaricomycetes</taxon>
        <taxon>Hymenochaetales</taxon>
        <taxon>Rickenellaceae</taxon>
        <taxon>Rickenella</taxon>
    </lineage>
</organism>
<feature type="compositionally biased region" description="Polar residues" evidence="1">
    <location>
        <begin position="500"/>
        <end position="527"/>
    </location>
</feature>
<feature type="compositionally biased region" description="Polar residues" evidence="1">
    <location>
        <begin position="76"/>
        <end position="86"/>
    </location>
</feature>
<dbReference type="STRING" id="50990.A0A4Y7Q7S0"/>
<evidence type="ECO:0000256" key="1">
    <source>
        <dbReference type="SAM" id="MobiDB-lite"/>
    </source>
</evidence>
<feature type="compositionally biased region" description="Basic and acidic residues" evidence="1">
    <location>
        <begin position="807"/>
        <end position="819"/>
    </location>
</feature>
<evidence type="ECO:0000313" key="2">
    <source>
        <dbReference type="EMBL" id="TDL23172.1"/>
    </source>
</evidence>
<feature type="compositionally biased region" description="Low complexity" evidence="1">
    <location>
        <begin position="179"/>
        <end position="202"/>
    </location>
</feature>
<dbReference type="VEuPathDB" id="FungiDB:BD410DRAFT_787483"/>
<feature type="region of interest" description="Disordered" evidence="1">
    <location>
        <begin position="467"/>
        <end position="603"/>
    </location>
</feature>
<feature type="region of interest" description="Disordered" evidence="1">
    <location>
        <begin position="719"/>
        <end position="1066"/>
    </location>
</feature>
<accession>A0A4Y7Q7S0</accession>
<feature type="compositionally biased region" description="Low complexity" evidence="1">
    <location>
        <begin position="484"/>
        <end position="494"/>
    </location>
</feature>
<reference evidence="2 3" key="1">
    <citation type="submission" date="2018-06" db="EMBL/GenBank/DDBJ databases">
        <title>A transcriptomic atlas of mushroom development highlights an independent origin of complex multicellularity.</title>
        <authorList>
            <consortium name="DOE Joint Genome Institute"/>
            <person name="Krizsan K."/>
            <person name="Almasi E."/>
            <person name="Merenyi Z."/>
            <person name="Sahu N."/>
            <person name="Viragh M."/>
            <person name="Koszo T."/>
            <person name="Mondo S."/>
            <person name="Kiss B."/>
            <person name="Balint B."/>
            <person name="Kues U."/>
            <person name="Barry K."/>
            <person name="Hegedus J.C."/>
            <person name="Henrissat B."/>
            <person name="Johnson J."/>
            <person name="Lipzen A."/>
            <person name="Ohm R."/>
            <person name="Nagy I."/>
            <person name="Pangilinan J."/>
            <person name="Yan J."/>
            <person name="Xiong Y."/>
            <person name="Grigoriev I.V."/>
            <person name="Hibbett D.S."/>
            <person name="Nagy L.G."/>
        </authorList>
    </citation>
    <scope>NUCLEOTIDE SEQUENCE [LARGE SCALE GENOMIC DNA]</scope>
    <source>
        <strain evidence="2 3">SZMC22713</strain>
    </source>
</reference>
<feature type="compositionally biased region" description="Polar residues" evidence="1">
    <location>
        <begin position="228"/>
        <end position="238"/>
    </location>
</feature>
<feature type="compositionally biased region" description="Polar residues" evidence="1">
    <location>
        <begin position="719"/>
        <end position="728"/>
    </location>
</feature>
<feature type="compositionally biased region" description="Low complexity" evidence="1">
    <location>
        <begin position="154"/>
        <end position="169"/>
    </location>
</feature>
<feature type="region of interest" description="Disordered" evidence="1">
    <location>
        <begin position="1"/>
        <end position="282"/>
    </location>
</feature>
<dbReference type="EMBL" id="ML170171">
    <property type="protein sequence ID" value="TDL23172.1"/>
    <property type="molecule type" value="Genomic_DNA"/>
</dbReference>